<evidence type="ECO:0000313" key="2">
    <source>
        <dbReference type="EMBL" id="KAK0717052.1"/>
    </source>
</evidence>
<proteinExistence type="predicted"/>
<dbReference type="Proteomes" id="UP001172101">
    <property type="component" value="Unassembled WGS sequence"/>
</dbReference>
<dbReference type="RefSeq" id="XP_060295845.1">
    <property type="nucleotide sequence ID" value="XM_060439828.1"/>
</dbReference>
<evidence type="ECO:0000313" key="3">
    <source>
        <dbReference type="Proteomes" id="UP001172101"/>
    </source>
</evidence>
<keyword evidence="3" id="KW-1185">Reference proteome</keyword>
<gene>
    <name evidence="2" type="ORF">B0T26DRAFT_675427</name>
</gene>
<dbReference type="GeneID" id="85323098"/>
<sequence>MSSSSGSGSSSGGGSSSNSARDAQPEVTTAVFPASNGLSVPPEFMDTGPNAHLTRYRMQRGADGLITVTKIRPNVENQQRAARIALFRQLMGANEQPEQRINYEAYLRYYDEGGRLPRDDEELWAFNGELTWGRFRTPEDFPPGVYWDRNIVKFCDAKYLDAPMMAVAWKGQVCCCSGHHCTGAEDWRYRTPCRYL</sequence>
<reference evidence="2" key="1">
    <citation type="submission" date="2023-06" db="EMBL/GenBank/DDBJ databases">
        <title>Genome-scale phylogeny and comparative genomics of the fungal order Sordariales.</title>
        <authorList>
            <consortium name="Lawrence Berkeley National Laboratory"/>
            <person name="Hensen N."/>
            <person name="Bonometti L."/>
            <person name="Westerberg I."/>
            <person name="Brannstrom I.O."/>
            <person name="Guillou S."/>
            <person name="Cros-Aarteil S."/>
            <person name="Calhoun S."/>
            <person name="Haridas S."/>
            <person name="Kuo A."/>
            <person name="Mondo S."/>
            <person name="Pangilinan J."/>
            <person name="Riley R."/>
            <person name="LaButti K."/>
            <person name="Andreopoulos B."/>
            <person name="Lipzen A."/>
            <person name="Chen C."/>
            <person name="Yanf M."/>
            <person name="Daum C."/>
            <person name="Ng V."/>
            <person name="Clum A."/>
            <person name="Steindorff A."/>
            <person name="Ohm R."/>
            <person name="Martin F."/>
            <person name="Silar P."/>
            <person name="Natvig D."/>
            <person name="Lalanne C."/>
            <person name="Gautier V."/>
            <person name="Ament-velasquez S.L."/>
            <person name="Kruys A."/>
            <person name="Hutchinson M.I."/>
            <person name="Powell A.J."/>
            <person name="Barry K."/>
            <person name="Miller A.N."/>
            <person name="Grigoriev I.V."/>
            <person name="Debuchy R."/>
            <person name="Gladieux P."/>
            <person name="Thoren M.H."/>
            <person name="Johannesson H."/>
        </authorList>
    </citation>
    <scope>NUCLEOTIDE SEQUENCE</scope>
    <source>
        <strain evidence="2">SMH2392-1A</strain>
    </source>
</reference>
<feature type="region of interest" description="Disordered" evidence="1">
    <location>
        <begin position="1"/>
        <end position="26"/>
    </location>
</feature>
<comment type="caution">
    <text evidence="2">The sequence shown here is derived from an EMBL/GenBank/DDBJ whole genome shotgun (WGS) entry which is preliminary data.</text>
</comment>
<evidence type="ECO:0000256" key="1">
    <source>
        <dbReference type="SAM" id="MobiDB-lite"/>
    </source>
</evidence>
<accession>A0AA40DXB0</accession>
<protein>
    <submittedName>
        <fullName evidence="2">Uncharacterized protein</fullName>
    </submittedName>
</protein>
<organism evidence="2 3">
    <name type="scientific">Lasiosphaeria miniovina</name>
    <dbReference type="NCBI Taxonomy" id="1954250"/>
    <lineage>
        <taxon>Eukaryota</taxon>
        <taxon>Fungi</taxon>
        <taxon>Dikarya</taxon>
        <taxon>Ascomycota</taxon>
        <taxon>Pezizomycotina</taxon>
        <taxon>Sordariomycetes</taxon>
        <taxon>Sordariomycetidae</taxon>
        <taxon>Sordariales</taxon>
        <taxon>Lasiosphaeriaceae</taxon>
        <taxon>Lasiosphaeria</taxon>
    </lineage>
</organism>
<name>A0AA40DXB0_9PEZI</name>
<dbReference type="EMBL" id="JAUIRO010000004">
    <property type="protein sequence ID" value="KAK0717052.1"/>
    <property type="molecule type" value="Genomic_DNA"/>
</dbReference>
<dbReference type="AlphaFoldDB" id="A0AA40DXB0"/>